<sequence>MSTLLSRWEDVGRRVPASLADLRGPATGKVALPPHLAWSGLTEFDLADRRLRMSLYRTVITGGGRADVELYLNADLLVADWPLLRRGLGRSYRKAWEDKISALGT</sequence>
<name>A0A841DC40_PLAVE</name>
<comment type="caution">
    <text evidence="1">The sequence shown here is derived from an EMBL/GenBank/DDBJ whole genome shotgun (WGS) entry which is preliminary data.</text>
</comment>
<dbReference type="AlphaFoldDB" id="A0A841DC40"/>
<evidence type="ECO:0000313" key="1">
    <source>
        <dbReference type="EMBL" id="MBB5965858.1"/>
    </source>
</evidence>
<dbReference type="EMBL" id="JACHJJ010000019">
    <property type="protein sequence ID" value="MBB5965858.1"/>
    <property type="molecule type" value="Genomic_DNA"/>
</dbReference>
<dbReference type="RefSeq" id="WP_184945564.1">
    <property type="nucleotide sequence ID" value="NZ_BAAAWZ010000001.1"/>
</dbReference>
<reference evidence="1 2" key="1">
    <citation type="submission" date="2020-08" db="EMBL/GenBank/DDBJ databases">
        <title>Genomic Encyclopedia of Type Strains, Phase III (KMG-III): the genomes of soil and plant-associated and newly described type strains.</title>
        <authorList>
            <person name="Whitman W."/>
        </authorList>
    </citation>
    <scope>NUCLEOTIDE SEQUENCE [LARGE SCALE GENOMIC DNA]</scope>
    <source>
        <strain evidence="1 2">CECT 3303</strain>
    </source>
</reference>
<dbReference type="Proteomes" id="UP000562352">
    <property type="component" value="Unassembled WGS sequence"/>
</dbReference>
<proteinExistence type="predicted"/>
<organism evidence="1 2">
    <name type="scientific">Planomonospora venezuelensis</name>
    <dbReference type="NCBI Taxonomy" id="1999"/>
    <lineage>
        <taxon>Bacteria</taxon>
        <taxon>Bacillati</taxon>
        <taxon>Actinomycetota</taxon>
        <taxon>Actinomycetes</taxon>
        <taxon>Streptosporangiales</taxon>
        <taxon>Streptosporangiaceae</taxon>
        <taxon>Planomonospora</taxon>
    </lineage>
</organism>
<evidence type="ECO:0000313" key="2">
    <source>
        <dbReference type="Proteomes" id="UP000562352"/>
    </source>
</evidence>
<keyword evidence="2" id="KW-1185">Reference proteome</keyword>
<protein>
    <submittedName>
        <fullName evidence="1">Uncharacterized protein</fullName>
    </submittedName>
</protein>
<gene>
    <name evidence="1" type="ORF">FHS22_005148</name>
</gene>
<accession>A0A841DC40</accession>